<name>A0AAE6EHR0_AGRTU</name>
<organism evidence="1 2">
    <name type="scientific">Agrobacterium tumefaciens</name>
    <dbReference type="NCBI Taxonomy" id="358"/>
    <lineage>
        <taxon>Bacteria</taxon>
        <taxon>Pseudomonadati</taxon>
        <taxon>Pseudomonadota</taxon>
        <taxon>Alphaproteobacteria</taxon>
        <taxon>Hyphomicrobiales</taxon>
        <taxon>Rhizobiaceae</taxon>
        <taxon>Rhizobium/Agrobacterium group</taxon>
        <taxon>Agrobacterium</taxon>
        <taxon>Agrobacterium tumefaciens complex</taxon>
    </lineage>
</organism>
<dbReference type="AlphaFoldDB" id="A0AAE6EHR0"/>
<dbReference type="EMBL" id="CP039898">
    <property type="protein sequence ID" value="QCL81995.1"/>
    <property type="molecule type" value="Genomic_DNA"/>
</dbReference>
<dbReference type="Proteomes" id="UP000298579">
    <property type="component" value="Chromosome linear"/>
</dbReference>
<evidence type="ECO:0000313" key="2">
    <source>
        <dbReference type="Proteomes" id="UP000298579"/>
    </source>
</evidence>
<dbReference type="RefSeq" id="WP_080827796.1">
    <property type="nucleotide sequence ID" value="NZ_CP039889.1"/>
</dbReference>
<evidence type="ECO:0000313" key="1">
    <source>
        <dbReference type="EMBL" id="QCL81995.1"/>
    </source>
</evidence>
<sequence length="141" mass="15119">MSLKSHNISRASEAVRARRILEATSAVSELVLRLQADHPHRSLDGILLVVSDKGVALVPNGKATARNSTNIPMPRGTRVRHLLAALMVEDGDVELAIKVLTVRLAEANEAGKTLNMYQDEAIGGPSVALHLAVRAFVDVDV</sequence>
<reference evidence="1 2" key="1">
    <citation type="submission" date="2019-04" db="EMBL/GenBank/DDBJ databases">
        <title>Complete genome sequence of Agrobacterium tumefaciens CFBP5877.</title>
        <authorList>
            <person name="Huang Y.-Y."/>
            <person name="Chiang H.-Y."/>
            <person name="Chou L."/>
            <person name="Lai E.-M."/>
            <person name="Kuo C.-H."/>
        </authorList>
    </citation>
    <scope>NUCLEOTIDE SEQUENCE [LARGE SCALE GENOMIC DNA]</scope>
    <source>
        <strain evidence="1 2">CFBP5877</strain>
    </source>
</reference>
<proteinExistence type="predicted"/>
<accession>A0AAE6EHR0</accession>
<gene>
    <name evidence="1" type="ORF">CFBP5877_23300</name>
</gene>
<protein>
    <submittedName>
        <fullName evidence="1">Uncharacterized protein</fullName>
    </submittedName>
</protein>